<reference evidence="8 9" key="1">
    <citation type="submission" date="2015-04" db="EMBL/GenBank/DDBJ databases">
        <authorList>
            <person name="Syromyatnikov M.Y."/>
            <person name="Popov V.N."/>
        </authorList>
    </citation>
    <scope>NUCLEOTIDE SEQUENCE [LARGE SCALE GENOMIC DNA]</scope>
    <source>
        <strain evidence="8">WF-38-12</strain>
    </source>
</reference>
<evidence type="ECO:0000256" key="5">
    <source>
        <dbReference type="ARBA" id="ARBA00023268"/>
    </source>
</evidence>
<evidence type="ECO:0000256" key="4">
    <source>
        <dbReference type="ARBA" id="ARBA00023239"/>
    </source>
</evidence>
<dbReference type="GO" id="GO:0004659">
    <property type="term" value="F:prenyltransferase activity"/>
    <property type="evidence" value="ECO:0007669"/>
    <property type="project" value="InterPro"/>
</dbReference>
<dbReference type="PANTHER" id="PTHR12001:SF72">
    <property type="entry name" value="THIJ_PFPI FAMILY PROTEIN (AFU_ORTHOLOGUE AFUA_3G01210)-RELATED"/>
    <property type="match status" value="1"/>
</dbReference>
<comment type="similarity">
    <text evidence="7">In the N-terminal section; belongs to the terpene synthase family.</text>
</comment>
<evidence type="ECO:0000256" key="2">
    <source>
        <dbReference type="ARBA" id="ARBA00022723"/>
    </source>
</evidence>
<keyword evidence="4" id="KW-0456">Lyase</keyword>
<evidence type="ECO:0000313" key="9">
    <source>
        <dbReference type="Proteomes" id="UP000054383"/>
    </source>
</evidence>
<dbReference type="InterPro" id="IPR033749">
    <property type="entry name" value="Polyprenyl_synt_CS"/>
</dbReference>
<keyword evidence="3" id="KW-0460">Magnesium</keyword>
<dbReference type="InterPro" id="IPR000092">
    <property type="entry name" value="Polyprenyl_synt"/>
</dbReference>
<evidence type="ECO:0000313" key="8">
    <source>
        <dbReference type="EMBL" id="CRG82821.1"/>
    </source>
</evidence>
<accession>A0A0U1LL34</accession>
<name>A0A0U1LL34_TALIS</name>
<proteinExistence type="inferred from homology"/>
<dbReference type="SUPFAM" id="SSF48576">
    <property type="entry name" value="Terpenoid synthases"/>
    <property type="match status" value="2"/>
</dbReference>
<dbReference type="Proteomes" id="UP000054383">
    <property type="component" value="Unassembled WGS sequence"/>
</dbReference>
<dbReference type="GO" id="GO:0046872">
    <property type="term" value="F:metal ion binding"/>
    <property type="evidence" value="ECO:0007669"/>
    <property type="project" value="UniProtKB-KW"/>
</dbReference>
<keyword evidence="1" id="KW-0808">Transferase</keyword>
<dbReference type="GO" id="GO:0016829">
    <property type="term" value="F:lyase activity"/>
    <property type="evidence" value="ECO:0007669"/>
    <property type="project" value="UniProtKB-KW"/>
</dbReference>
<dbReference type="PROSITE" id="PS00444">
    <property type="entry name" value="POLYPRENYL_SYNTHASE_2"/>
    <property type="match status" value="1"/>
</dbReference>
<evidence type="ECO:0000256" key="7">
    <source>
        <dbReference type="ARBA" id="ARBA00038372"/>
    </source>
</evidence>
<dbReference type="GO" id="GO:0043386">
    <property type="term" value="P:mycotoxin biosynthetic process"/>
    <property type="evidence" value="ECO:0007669"/>
    <property type="project" value="UniProtKB-ARBA"/>
</dbReference>
<sequence length="542" mass="60361">MTTSTGCMALGTKGPGNLQAPKAEAFISTTITTYLAKYGQEGHGIMKQCLGGWLDPLQLEREPEPTSIERSVSSQAVASGAGIFWEVLTFSLGIHLSPKDKKYLQPLLDVASRIVANTNDYFSWKCERDGGGKICNTIKYLIAKEGQSEQQAKETLKEFVLEDEQNYRFLSEQFSRDAPIHIRKYVSMVQLLLGGYHTWCATCDRYKVEETGKDLSIICIGEGNNNASLQYCTNTILDDSALLDPVNYIQSLPSKDMRSKIIDALNIWFQLPEQPLDIIKDTVNDVHNSTLILDDIQDSSALRRGFAATHHVFGSAQCINSATYMIAQAAARLLALHAQFPGIMSVFLEGLKTLALGQSWDLNWRSTGYLPSISEYMSMIDGKTGSMFEMGARIMCGLSSRIVPLAELNELTCLLGRWYQIRDDYQNLQDERYTAQKGFCEDLDEGKLSYPIIVSCNADPKTRRIIMGILRQRQEGTILALGVKLQILNLIRRTGALKQTWEMLRKLEGEVKASLEALETVTGEPNPLFRAVVKLLGGVPKP</sequence>
<dbReference type="PROSITE" id="PS00723">
    <property type="entry name" value="POLYPRENYL_SYNTHASE_1"/>
    <property type="match status" value="1"/>
</dbReference>
<dbReference type="OrthoDB" id="6921389at2759"/>
<dbReference type="Pfam" id="PF19086">
    <property type="entry name" value="Terpene_syn_C_2"/>
    <property type="match status" value="1"/>
</dbReference>
<dbReference type="GO" id="GO:0046165">
    <property type="term" value="P:alcohol biosynthetic process"/>
    <property type="evidence" value="ECO:0007669"/>
    <property type="project" value="UniProtKB-ARBA"/>
</dbReference>
<keyword evidence="5" id="KW-0511">Multifunctional enzyme</keyword>
<dbReference type="AlphaFoldDB" id="A0A0U1LL34"/>
<dbReference type="PANTHER" id="PTHR12001">
    <property type="entry name" value="GERANYLGERANYL PYROPHOSPHATE SYNTHASE"/>
    <property type="match status" value="1"/>
</dbReference>
<gene>
    <name evidence="8" type="ORF">PISL3812_00167</name>
</gene>
<dbReference type="Pfam" id="PF00348">
    <property type="entry name" value="polyprenyl_synt"/>
    <property type="match status" value="1"/>
</dbReference>
<dbReference type="Gene3D" id="1.10.600.10">
    <property type="entry name" value="Farnesyl Diphosphate Synthase"/>
    <property type="match status" value="2"/>
</dbReference>
<dbReference type="EMBL" id="CVMT01000001">
    <property type="protein sequence ID" value="CRG82821.1"/>
    <property type="molecule type" value="Genomic_DNA"/>
</dbReference>
<dbReference type="InterPro" id="IPR008949">
    <property type="entry name" value="Isoprenoid_synthase_dom_sf"/>
</dbReference>
<protein>
    <submittedName>
        <fullName evidence="8">Geranylgeranyl pyrophosphate synthase/Polyprenyl synthetase</fullName>
    </submittedName>
</protein>
<comment type="similarity">
    <text evidence="6">In the C-terminal section; belongs to the FPP/GGPP synthase family.</text>
</comment>
<keyword evidence="2" id="KW-0479">Metal-binding</keyword>
<evidence type="ECO:0000256" key="6">
    <source>
        <dbReference type="ARBA" id="ARBA00038363"/>
    </source>
</evidence>
<dbReference type="OMA" id="CPGETEY"/>
<keyword evidence="9" id="KW-1185">Reference proteome</keyword>
<dbReference type="STRING" id="28573.A0A0U1LL34"/>
<organism evidence="8 9">
    <name type="scientific">Talaromyces islandicus</name>
    <name type="common">Penicillium islandicum</name>
    <dbReference type="NCBI Taxonomy" id="28573"/>
    <lineage>
        <taxon>Eukaryota</taxon>
        <taxon>Fungi</taxon>
        <taxon>Dikarya</taxon>
        <taxon>Ascomycota</taxon>
        <taxon>Pezizomycotina</taxon>
        <taxon>Eurotiomycetes</taxon>
        <taxon>Eurotiomycetidae</taxon>
        <taxon>Eurotiales</taxon>
        <taxon>Trichocomaceae</taxon>
        <taxon>Talaromyces</taxon>
        <taxon>Talaromyces sect. Islandici</taxon>
    </lineage>
</organism>
<evidence type="ECO:0000256" key="1">
    <source>
        <dbReference type="ARBA" id="ARBA00022679"/>
    </source>
</evidence>
<evidence type="ECO:0000256" key="3">
    <source>
        <dbReference type="ARBA" id="ARBA00022842"/>
    </source>
</evidence>
<dbReference type="GO" id="GO:0008299">
    <property type="term" value="P:isoprenoid biosynthetic process"/>
    <property type="evidence" value="ECO:0007669"/>
    <property type="project" value="InterPro"/>
</dbReference>